<organism evidence="1 2">
    <name type="scientific">candidate division TA06 bacterium SM23_40</name>
    <dbReference type="NCBI Taxonomy" id="1703774"/>
    <lineage>
        <taxon>Bacteria</taxon>
        <taxon>Bacteria division TA06</taxon>
    </lineage>
</organism>
<dbReference type="Proteomes" id="UP000051717">
    <property type="component" value="Unassembled WGS sequence"/>
</dbReference>
<comment type="caution">
    <text evidence="1">The sequence shown here is derived from an EMBL/GenBank/DDBJ whole genome shotgun (WGS) entry which is preliminary data.</text>
</comment>
<accession>A0A0S8G8E9</accession>
<proteinExistence type="predicted"/>
<gene>
    <name evidence="1" type="ORF">AMJ82_06220</name>
</gene>
<name>A0A0S8G8E9_UNCT6</name>
<evidence type="ECO:0000313" key="2">
    <source>
        <dbReference type="Proteomes" id="UP000051717"/>
    </source>
</evidence>
<sequence length="76" mass="8304">MLVRPSYFCGTDVSLLERVVPARRVHLGDTELLLFDRSITVGPGPFCDASPFSCAPSSEEKGPLIEVPLRIGMRSL</sequence>
<reference evidence="1 2" key="1">
    <citation type="journal article" date="2015" name="Microbiome">
        <title>Genomic resolution of linkages in carbon, nitrogen, and sulfur cycling among widespread estuary sediment bacteria.</title>
        <authorList>
            <person name="Baker B.J."/>
            <person name="Lazar C.S."/>
            <person name="Teske A.P."/>
            <person name="Dick G.J."/>
        </authorList>
    </citation>
    <scope>NUCLEOTIDE SEQUENCE [LARGE SCALE GENOMIC DNA]</scope>
    <source>
        <strain evidence="1">SM23_40</strain>
    </source>
</reference>
<protein>
    <submittedName>
        <fullName evidence="1">Uncharacterized protein</fullName>
    </submittedName>
</protein>
<dbReference type="AlphaFoldDB" id="A0A0S8G8E9"/>
<dbReference type="EMBL" id="LJUI01000045">
    <property type="protein sequence ID" value="KPK69166.1"/>
    <property type="molecule type" value="Genomic_DNA"/>
</dbReference>
<evidence type="ECO:0000313" key="1">
    <source>
        <dbReference type="EMBL" id="KPK69166.1"/>
    </source>
</evidence>